<organism evidence="2 3">
    <name type="scientific">Mytilus coruscus</name>
    <name type="common">Sea mussel</name>
    <dbReference type="NCBI Taxonomy" id="42192"/>
    <lineage>
        <taxon>Eukaryota</taxon>
        <taxon>Metazoa</taxon>
        <taxon>Spiralia</taxon>
        <taxon>Lophotrochozoa</taxon>
        <taxon>Mollusca</taxon>
        <taxon>Bivalvia</taxon>
        <taxon>Autobranchia</taxon>
        <taxon>Pteriomorphia</taxon>
        <taxon>Mytilida</taxon>
        <taxon>Mytiloidea</taxon>
        <taxon>Mytilidae</taxon>
        <taxon>Mytilinae</taxon>
        <taxon>Mytilus</taxon>
    </lineage>
</organism>
<accession>A0A6J8AK08</accession>
<evidence type="ECO:0000313" key="2">
    <source>
        <dbReference type="EMBL" id="CAC5369382.1"/>
    </source>
</evidence>
<proteinExistence type="predicted"/>
<reference evidence="2 3" key="1">
    <citation type="submission" date="2020-06" db="EMBL/GenBank/DDBJ databases">
        <authorList>
            <person name="Li R."/>
            <person name="Bekaert M."/>
        </authorList>
    </citation>
    <scope>NUCLEOTIDE SEQUENCE [LARGE SCALE GENOMIC DNA]</scope>
    <source>
        <strain evidence="3">wild</strain>
    </source>
</reference>
<keyword evidence="1" id="KW-0732">Signal</keyword>
<dbReference type="AlphaFoldDB" id="A0A6J8AK08"/>
<protein>
    <submittedName>
        <fullName evidence="2">Uncharacterized protein</fullName>
    </submittedName>
</protein>
<evidence type="ECO:0000313" key="3">
    <source>
        <dbReference type="Proteomes" id="UP000507470"/>
    </source>
</evidence>
<dbReference type="Proteomes" id="UP000507470">
    <property type="component" value="Unassembled WGS sequence"/>
</dbReference>
<name>A0A6J8AK08_MYTCO</name>
<evidence type="ECO:0000256" key="1">
    <source>
        <dbReference type="SAM" id="SignalP"/>
    </source>
</evidence>
<gene>
    <name evidence="2" type="ORF">MCOR_8593</name>
</gene>
<dbReference type="EMBL" id="CACVKT020001590">
    <property type="protein sequence ID" value="CAC5369382.1"/>
    <property type="molecule type" value="Genomic_DNA"/>
</dbReference>
<feature type="signal peptide" evidence="1">
    <location>
        <begin position="1"/>
        <end position="23"/>
    </location>
</feature>
<keyword evidence="3" id="KW-1185">Reference proteome</keyword>
<feature type="chain" id="PRO_5026901944" evidence="1">
    <location>
        <begin position="24"/>
        <end position="434"/>
    </location>
</feature>
<sequence>METSSIKHLRVFLLLEIAVITYGQNTSYHSSSGLPPNRMALASSHLSTPSNHPAISTVVSNFSNTKISLTEKLMSSTALLLTSSDYQHSSLNDMPMVSDSALLLSGIIQASPVIVTSSIAATSPVNATPSIAAFPVNATPSITATFPVNATPSIAAFPVNATPSITATFPVNATLSIAAIYSVNATPSITATYSVLTTSSSFVTVTSFNTPSSSATAIDQELSTNHISNAYISTTSATGKPYSTILPTTTLVFLSNDISLVSTVENLISTETTVPSIIDTPESILPSANNAFTSSLSRFPTVLNYHSTSSGYILSSIDIHMSISVYSAKDVSIEDTTNSTFLAASRSLVSIVNTVNTPIPSATPNVLSSTEEIQSTGVASPSTIRLSPTNVNANTPVTTLNPFRSVGNNTKMSISNFCITLIINYSVLSIYIVG</sequence>